<reference evidence="4 5" key="1">
    <citation type="submission" date="2022-12" db="EMBL/GenBank/DDBJ databases">
        <title>Chromosome-level genome of Tegillarca granosa.</title>
        <authorList>
            <person name="Kim J."/>
        </authorList>
    </citation>
    <scope>NUCLEOTIDE SEQUENCE [LARGE SCALE GENOMIC DNA]</scope>
    <source>
        <strain evidence="4">Teg-2019</strain>
        <tissue evidence="4">Adductor muscle</tissue>
    </source>
</reference>
<feature type="domain" description="Calponin-homology (CH)" evidence="3">
    <location>
        <begin position="21"/>
        <end position="103"/>
    </location>
</feature>
<dbReference type="SUPFAM" id="SSF47576">
    <property type="entry name" value="Calponin-homology domain, CH-domain"/>
    <property type="match status" value="1"/>
</dbReference>
<dbReference type="PROSITE" id="PS00019">
    <property type="entry name" value="ACTININ_1"/>
    <property type="match status" value="1"/>
</dbReference>
<dbReference type="Gene3D" id="1.10.418.10">
    <property type="entry name" value="Calponin-like domain"/>
    <property type="match status" value="1"/>
</dbReference>
<gene>
    <name evidence="4" type="ORF">KUTeg_012298</name>
</gene>
<organism evidence="4 5">
    <name type="scientific">Tegillarca granosa</name>
    <name type="common">Malaysian cockle</name>
    <name type="synonym">Anadara granosa</name>
    <dbReference type="NCBI Taxonomy" id="220873"/>
    <lineage>
        <taxon>Eukaryota</taxon>
        <taxon>Metazoa</taxon>
        <taxon>Spiralia</taxon>
        <taxon>Lophotrochozoa</taxon>
        <taxon>Mollusca</taxon>
        <taxon>Bivalvia</taxon>
        <taxon>Autobranchia</taxon>
        <taxon>Pteriomorphia</taxon>
        <taxon>Arcoida</taxon>
        <taxon>Arcoidea</taxon>
        <taxon>Arcidae</taxon>
        <taxon>Tegillarca</taxon>
    </lineage>
</organism>
<protein>
    <recommendedName>
        <fullName evidence="3">Calponin-homology (CH) domain-containing protein</fullName>
    </recommendedName>
</protein>
<keyword evidence="1" id="KW-0677">Repeat</keyword>
<evidence type="ECO:0000313" key="5">
    <source>
        <dbReference type="Proteomes" id="UP001217089"/>
    </source>
</evidence>
<dbReference type="InterPro" id="IPR036872">
    <property type="entry name" value="CH_dom_sf"/>
</dbReference>
<keyword evidence="2" id="KW-0009">Actin-binding</keyword>
<dbReference type="Pfam" id="PF00307">
    <property type="entry name" value="CH"/>
    <property type="match status" value="1"/>
</dbReference>
<dbReference type="EMBL" id="JARBDR010000640">
    <property type="protein sequence ID" value="KAJ8310433.1"/>
    <property type="molecule type" value="Genomic_DNA"/>
</dbReference>
<evidence type="ECO:0000256" key="2">
    <source>
        <dbReference type="ARBA" id="ARBA00023203"/>
    </source>
</evidence>
<dbReference type="PROSITE" id="PS50021">
    <property type="entry name" value="CH"/>
    <property type="match status" value="1"/>
</dbReference>
<evidence type="ECO:0000259" key="3">
    <source>
        <dbReference type="PROSITE" id="PS50021"/>
    </source>
</evidence>
<sequence>MSDFSKGRQSSLNRTNVEWIQIQRNTFTNWVNEQLKAKGIVLHDLRADFTDGSHLVTLVEVLRRRKLAGHIAKPINHYEKLQNITVALDAIANDNVRIINIVL</sequence>
<dbReference type="InterPro" id="IPR001715">
    <property type="entry name" value="CH_dom"/>
</dbReference>
<accession>A0ABQ9EZ53</accession>
<evidence type="ECO:0000256" key="1">
    <source>
        <dbReference type="ARBA" id="ARBA00022737"/>
    </source>
</evidence>
<keyword evidence="5" id="KW-1185">Reference proteome</keyword>
<name>A0ABQ9EZ53_TEGGR</name>
<dbReference type="Proteomes" id="UP001217089">
    <property type="component" value="Unassembled WGS sequence"/>
</dbReference>
<proteinExistence type="predicted"/>
<evidence type="ECO:0000313" key="4">
    <source>
        <dbReference type="EMBL" id="KAJ8310433.1"/>
    </source>
</evidence>
<dbReference type="InterPro" id="IPR001589">
    <property type="entry name" value="Actinin_actin-bd_CS"/>
</dbReference>
<comment type="caution">
    <text evidence="4">The sequence shown here is derived from an EMBL/GenBank/DDBJ whole genome shotgun (WGS) entry which is preliminary data.</text>
</comment>